<dbReference type="Proteomes" id="UP000553948">
    <property type="component" value="Unassembled WGS sequence"/>
</dbReference>
<dbReference type="AlphaFoldDB" id="A0A7W2L1V0"/>
<evidence type="ECO:0000313" key="2">
    <source>
        <dbReference type="Proteomes" id="UP000553948"/>
    </source>
</evidence>
<evidence type="ECO:0000313" key="1">
    <source>
        <dbReference type="EMBL" id="MBA6116782.1"/>
    </source>
</evidence>
<protein>
    <submittedName>
        <fullName evidence="1">Uncharacterized protein</fullName>
    </submittedName>
</protein>
<proteinExistence type="predicted"/>
<organism evidence="1 2">
    <name type="scientific">Pseudomonas putida</name>
    <name type="common">Arthrobacter siderocapsulatus</name>
    <dbReference type="NCBI Taxonomy" id="303"/>
    <lineage>
        <taxon>Bacteria</taxon>
        <taxon>Pseudomonadati</taxon>
        <taxon>Pseudomonadota</taxon>
        <taxon>Gammaproteobacteria</taxon>
        <taxon>Pseudomonadales</taxon>
        <taxon>Pseudomonadaceae</taxon>
        <taxon>Pseudomonas</taxon>
    </lineage>
</organism>
<dbReference type="RefSeq" id="WP_054901736.1">
    <property type="nucleotide sequence ID" value="NZ_CP060529.1"/>
</dbReference>
<comment type="caution">
    <text evidence="1">The sequence shown here is derived from an EMBL/GenBank/DDBJ whole genome shotgun (WGS) entry which is preliminary data.</text>
</comment>
<dbReference type="EMBL" id="JACGDG010000010">
    <property type="protein sequence ID" value="MBA6116782.1"/>
    <property type="molecule type" value="Genomic_DNA"/>
</dbReference>
<reference evidence="1 2" key="1">
    <citation type="submission" date="2020-07" db="EMBL/GenBank/DDBJ databases">
        <title>Diversity of carbapenemase encoding genes among Pseudomonas putida group clinical isolates in a tertiary Brazilian hospital.</title>
        <authorList>
            <person name="Alberto-Lei F."/>
            <person name="Nodari C.S."/>
            <person name="Streling A.P."/>
            <person name="Paulino J.T."/>
            <person name="Bessa-Neto F.O."/>
            <person name="Cayo R."/>
            <person name="Gales A.C."/>
        </authorList>
    </citation>
    <scope>NUCLEOTIDE SEQUENCE [LARGE SCALE GENOMIC DNA]</scope>
    <source>
        <strain evidence="1 2">12464</strain>
    </source>
</reference>
<sequence length="81" mass="9351">MEALEITLLGVTGTMLLVQGLQHARMGDIWNLLKRDRDLERTARIHEQENTELRSALRAEREHVSQLQRQVHLLMGLIPEA</sequence>
<gene>
    <name evidence="1" type="ORF">H4C47_13680</name>
</gene>
<name>A0A7W2L1V0_PSEPU</name>
<accession>A0A7W2L1V0</accession>